<name>A0AAW8NGQ5_PSEOX</name>
<dbReference type="GeneID" id="97424536"/>
<comment type="caution">
    <text evidence="1">The sequence shown here is derived from an EMBL/GenBank/DDBJ whole genome shotgun (WGS) entry which is preliminary data.</text>
</comment>
<dbReference type="EMBL" id="JAVDWN010000026">
    <property type="protein sequence ID" value="MDR7166089.1"/>
    <property type="molecule type" value="Genomic_DNA"/>
</dbReference>
<dbReference type="RefSeq" id="WP_310114626.1">
    <property type="nucleotide sequence ID" value="NZ_JAVDTN010000026.1"/>
</dbReference>
<evidence type="ECO:0000313" key="2">
    <source>
        <dbReference type="Proteomes" id="UP001262032"/>
    </source>
</evidence>
<protein>
    <submittedName>
        <fullName evidence="1">Uncharacterized protein</fullName>
    </submittedName>
</protein>
<accession>A0AAW8NGQ5</accession>
<dbReference type="AlphaFoldDB" id="A0AAW8NGQ5"/>
<dbReference type="Proteomes" id="UP001262032">
    <property type="component" value="Unassembled WGS sequence"/>
</dbReference>
<sequence length="45" mass="4572">MNTINLNGADADKVAELIGGTLILVNITDDTAMIAGGDLSKLEVA</sequence>
<evidence type="ECO:0000313" key="1">
    <source>
        <dbReference type="EMBL" id="MDR7166089.1"/>
    </source>
</evidence>
<reference evidence="1" key="1">
    <citation type="submission" date="2023-07" db="EMBL/GenBank/DDBJ databases">
        <title>Sorghum-associated microbial communities from plants grown in Nebraska, USA.</title>
        <authorList>
            <person name="Schachtman D."/>
        </authorList>
    </citation>
    <scope>NUCLEOTIDE SEQUENCE</scope>
    <source>
        <strain evidence="1">BE261</strain>
    </source>
</reference>
<gene>
    <name evidence="1" type="ORF">J2X12_004143</name>
</gene>
<organism evidence="1 2">
    <name type="scientific">Pseudarthrobacter oxydans</name>
    <name type="common">Arthrobacter oxydans</name>
    <dbReference type="NCBI Taxonomy" id="1671"/>
    <lineage>
        <taxon>Bacteria</taxon>
        <taxon>Bacillati</taxon>
        <taxon>Actinomycetota</taxon>
        <taxon>Actinomycetes</taxon>
        <taxon>Micrococcales</taxon>
        <taxon>Micrococcaceae</taxon>
        <taxon>Pseudarthrobacter</taxon>
    </lineage>
</organism>
<proteinExistence type="predicted"/>